<comment type="caution">
    <text evidence="1">The sequence shown here is derived from an EMBL/GenBank/DDBJ whole genome shotgun (WGS) entry which is preliminary data.</text>
</comment>
<dbReference type="PANTHER" id="PTHR31793:SF2">
    <property type="entry name" value="BLR1345 PROTEIN"/>
    <property type="match status" value="1"/>
</dbReference>
<dbReference type="Gene3D" id="3.10.129.10">
    <property type="entry name" value="Hotdog Thioesterase"/>
    <property type="match status" value="1"/>
</dbReference>
<reference evidence="1 2" key="1">
    <citation type="submission" date="2019-03" db="EMBL/GenBank/DDBJ databases">
        <title>Genomic Encyclopedia of Type Strains, Phase IV (KMG-IV): sequencing the most valuable type-strain genomes for metagenomic binning, comparative biology and taxonomic classification.</title>
        <authorList>
            <person name="Goeker M."/>
        </authorList>
    </citation>
    <scope>NUCLEOTIDE SEQUENCE [LARGE SCALE GENOMIC DNA]</scope>
    <source>
        <strain evidence="1 2">DSM 18401</strain>
    </source>
</reference>
<dbReference type="PANTHER" id="PTHR31793">
    <property type="entry name" value="4-HYDROXYBENZOYL-COA THIOESTERASE FAMILY MEMBER"/>
    <property type="match status" value="1"/>
</dbReference>
<proteinExistence type="predicted"/>
<dbReference type="RefSeq" id="WP_210234671.1">
    <property type="nucleotide sequence ID" value="NZ_BAABEI010000002.1"/>
</dbReference>
<dbReference type="SUPFAM" id="SSF54637">
    <property type="entry name" value="Thioesterase/thiol ester dehydrase-isomerase"/>
    <property type="match status" value="1"/>
</dbReference>
<dbReference type="GO" id="GO:0047617">
    <property type="term" value="F:fatty acyl-CoA hydrolase activity"/>
    <property type="evidence" value="ECO:0007669"/>
    <property type="project" value="TreeGrafter"/>
</dbReference>
<evidence type="ECO:0000313" key="1">
    <source>
        <dbReference type="EMBL" id="TCN37831.1"/>
    </source>
</evidence>
<dbReference type="Pfam" id="PF13279">
    <property type="entry name" value="4HBT_2"/>
    <property type="match status" value="1"/>
</dbReference>
<keyword evidence="2" id="KW-1185">Reference proteome</keyword>
<accession>A0A4R2CBM2</accession>
<sequence length="145" mass="16375">MPLLTYQGVVYPAQCDAMGHMNVQYYIAAFDQAFWHLIAAAGYSATWIAERQEGWADRRYEIDFRRELPVGSLFEVRSAVVKVGRTSLTTRHRLTNKADDQLCAELIAVSVYFDLARREARPLPEVLLSGVRPLAETDREGPDGV</sequence>
<dbReference type="InterPro" id="IPR029069">
    <property type="entry name" value="HotDog_dom_sf"/>
</dbReference>
<gene>
    <name evidence="1" type="ORF">EV665_12198</name>
</gene>
<dbReference type="Proteomes" id="UP000295351">
    <property type="component" value="Unassembled WGS sequence"/>
</dbReference>
<dbReference type="CDD" id="cd00586">
    <property type="entry name" value="4HBT"/>
    <property type="match status" value="1"/>
</dbReference>
<evidence type="ECO:0000313" key="2">
    <source>
        <dbReference type="Proteomes" id="UP000295351"/>
    </source>
</evidence>
<protein>
    <submittedName>
        <fullName evidence="1">(3S)-malyl-CoA thioesterase</fullName>
    </submittedName>
</protein>
<dbReference type="InterPro" id="IPR050563">
    <property type="entry name" value="4-hydroxybenzoyl-CoA_TE"/>
</dbReference>
<organism evidence="1 2">
    <name type="scientific">Shinella granuli</name>
    <dbReference type="NCBI Taxonomy" id="323621"/>
    <lineage>
        <taxon>Bacteria</taxon>
        <taxon>Pseudomonadati</taxon>
        <taxon>Pseudomonadota</taxon>
        <taxon>Alphaproteobacteria</taxon>
        <taxon>Hyphomicrobiales</taxon>
        <taxon>Rhizobiaceae</taxon>
        <taxon>Shinella</taxon>
    </lineage>
</organism>
<dbReference type="EMBL" id="SLVX01000021">
    <property type="protein sequence ID" value="TCN37831.1"/>
    <property type="molecule type" value="Genomic_DNA"/>
</dbReference>
<dbReference type="AlphaFoldDB" id="A0A4R2CBM2"/>
<name>A0A4R2CBM2_SHIGR</name>